<organism evidence="3">
    <name type="scientific">marine sediment metagenome</name>
    <dbReference type="NCBI Taxonomy" id="412755"/>
    <lineage>
        <taxon>unclassified sequences</taxon>
        <taxon>metagenomes</taxon>
        <taxon>ecological metagenomes</taxon>
    </lineage>
</organism>
<dbReference type="PANTHER" id="PTHR42693">
    <property type="entry name" value="ARYLSULFATASE FAMILY MEMBER"/>
    <property type="match status" value="1"/>
</dbReference>
<dbReference type="InterPro" id="IPR000917">
    <property type="entry name" value="Sulfatase_N"/>
</dbReference>
<feature type="domain" description="Sulfatase N-terminal" evidence="2">
    <location>
        <begin position="2"/>
        <end position="201"/>
    </location>
</feature>
<dbReference type="InterPro" id="IPR017850">
    <property type="entry name" value="Alkaline_phosphatase_core_sf"/>
</dbReference>
<protein>
    <recommendedName>
        <fullName evidence="2">Sulfatase N-terminal domain-containing protein</fullName>
    </recommendedName>
</protein>
<evidence type="ECO:0000259" key="2">
    <source>
        <dbReference type="Pfam" id="PF00884"/>
    </source>
</evidence>
<dbReference type="PANTHER" id="PTHR42693:SF33">
    <property type="entry name" value="ARYLSULFATASE"/>
    <property type="match status" value="1"/>
</dbReference>
<dbReference type="GO" id="GO:0004065">
    <property type="term" value="F:arylsulfatase activity"/>
    <property type="evidence" value="ECO:0007669"/>
    <property type="project" value="TreeGrafter"/>
</dbReference>
<dbReference type="Pfam" id="PF00884">
    <property type="entry name" value="Sulfatase"/>
    <property type="match status" value="1"/>
</dbReference>
<comment type="caution">
    <text evidence="3">The sequence shown here is derived from an EMBL/GenBank/DDBJ whole genome shotgun (WGS) entry which is preliminary data.</text>
</comment>
<gene>
    <name evidence="3" type="ORF">S12H4_02288</name>
</gene>
<dbReference type="EMBL" id="BARW01000546">
    <property type="protein sequence ID" value="GAI65955.1"/>
    <property type="molecule type" value="Genomic_DNA"/>
</dbReference>
<sequence>CTDQQRWDTIGALGNKYVHTPNLDRLVNEGVSFTNAHCTSPICTSSRSSFLTGYYPMTVRGCKNGAAEWAEAKPLITKTLKDGGYDCGLSGKLHLSTAMAHRPEKRPKDDGYRVYHYSHSPYQTGSANDYIMWGKAQGVDIIDLKSKLGYVPSEYHQTKWCTDMAIDFISEKREWPWLFSWNVFDPHGPFDPPKEYLDRYDIDNLPLPLFRDSDLEQKSIFNDKIYYPGKPKRYSDRQIKIDTS</sequence>
<dbReference type="SUPFAM" id="SSF53649">
    <property type="entry name" value="Alkaline phosphatase-like"/>
    <property type="match status" value="1"/>
</dbReference>
<evidence type="ECO:0000313" key="3">
    <source>
        <dbReference type="EMBL" id="GAI65955.1"/>
    </source>
</evidence>
<proteinExistence type="inferred from homology"/>
<dbReference type="AlphaFoldDB" id="X1RS08"/>
<dbReference type="InterPro" id="IPR050738">
    <property type="entry name" value="Sulfatase"/>
</dbReference>
<reference evidence="3" key="1">
    <citation type="journal article" date="2014" name="Front. Microbiol.">
        <title>High frequency of phylogenetically diverse reductive dehalogenase-homologous genes in deep subseafloor sedimentary metagenomes.</title>
        <authorList>
            <person name="Kawai M."/>
            <person name="Futagami T."/>
            <person name="Toyoda A."/>
            <person name="Takaki Y."/>
            <person name="Nishi S."/>
            <person name="Hori S."/>
            <person name="Arai W."/>
            <person name="Tsubouchi T."/>
            <person name="Morono Y."/>
            <person name="Uchiyama I."/>
            <person name="Ito T."/>
            <person name="Fujiyama A."/>
            <person name="Inagaki F."/>
            <person name="Takami H."/>
        </authorList>
    </citation>
    <scope>NUCLEOTIDE SEQUENCE</scope>
    <source>
        <strain evidence="3">Expedition CK06-06</strain>
    </source>
</reference>
<dbReference type="Gene3D" id="3.40.720.10">
    <property type="entry name" value="Alkaline Phosphatase, subunit A"/>
    <property type="match status" value="1"/>
</dbReference>
<accession>X1RS08</accession>
<comment type="similarity">
    <text evidence="1">Belongs to the sulfatase family.</text>
</comment>
<feature type="non-terminal residue" evidence="3">
    <location>
        <position position="1"/>
    </location>
</feature>
<evidence type="ECO:0000256" key="1">
    <source>
        <dbReference type="ARBA" id="ARBA00008779"/>
    </source>
</evidence>
<name>X1RS08_9ZZZZ</name>